<comment type="caution">
    <text evidence="2">The sequence shown here is derived from an EMBL/GenBank/DDBJ whole genome shotgun (WGS) entry which is preliminary data.</text>
</comment>
<gene>
    <name evidence="2" type="ORF">L0668_06880</name>
</gene>
<organism evidence="2 3">
    <name type="scientific">Paraglaciecola algarum</name>
    <dbReference type="NCBI Taxonomy" id="3050085"/>
    <lineage>
        <taxon>Bacteria</taxon>
        <taxon>Pseudomonadati</taxon>
        <taxon>Pseudomonadota</taxon>
        <taxon>Gammaproteobacteria</taxon>
        <taxon>Alteromonadales</taxon>
        <taxon>Alteromonadaceae</taxon>
        <taxon>Paraglaciecola</taxon>
    </lineage>
</organism>
<evidence type="ECO:0000259" key="1">
    <source>
        <dbReference type="Pfam" id="PF14238"/>
    </source>
</evidence>
<feature type="domain" description="DUF4340" evidence="1">
    <location>
        <begin position="67"/>
        <end position="234"/>
    </location>
</feature>
<evidence type="ECO:0000313" key="3">
    <source>
        <dbReference type="Proteomes" id="UP001521137"/>
    </source>
</evidence>
<protein>
    <submittedName>
        <fullName evidence="2">DUF4340 domain-containing protein</fullName>
    </submittedName>
</protein>
<dbReference type="InterPro" id="IPR025641">
    <property type="entry name" value="DUF4340"/>
</dbReference>
<sequence>MNKLILWLSGILALQLVIAVSLKGEVWQPDTSDISQTIFDFDSNQIDKIDIKDGEQTLSLVKSSGQWVLPDYHQSPVDQNKLNEVKDKLLSLQSGWPVATTQASHQRFEVAENSFQRHVKLFSKEQVLGEVYLGTSPGFRQVHYRLPDQESVYTGELNVYDFPVGQEAWMDKKLLAVKTIEQIQGADFTLSKEQEDWSFSAVNQTQEHINSELDKDKAQELVNAFSKLNVTKISEKKPTAKGVELAVVENGKTYHYRFVEENEDYFVSRDDKPHMFNISKYEYEKFAGAQYQELAKQVEQPESEAKTNTESNS</sequence>
<name>A0ABS9D4H3_9ALTE</name>
<reference evidence="2 3" key="1">
    <citation type="submission" date="2022-01" db="EMBL/GenBank/DDBJ databases">
        <title>Paraglaciecola sp. G1-23.</title>
        <authorList>
            <person name="Jin M.S."/>
            <person name="Han D.M."/>
            <person name="Kim H.M."/>
            <person name="Jeon C.O."/>
        </authorList>
    </citation>
    <scope>NUCLEOTIDE SEQUENCE [LARGE SCALE GENOMIC DNA]</scope>
    <source>
        <strain evidence="2 3">G1-23</strain>
    </source>
</reference>
<dbReference type="EMBL" id="JAKGAS010000003">
    <property type="protein sequence ID" value="MCF2947823.1"/>
    <property type="molecule type" value="Genomic_DNA"/>
</dbReference>
<proteinExistence type="predicted"/>
<dbReference type="Proteomes" id="UP001521137">
    <property type="component" value="Unassembled WGS sequence"/>
</dbReference>
<evidence type="ECO:0000313" key="2">
    <source>
        <dbReference type="EMBL" id="MCF2947823.1"/>
    </source>
</evidence>
<accession>A0ABS9D4H3</accession>
<dbReference type="Pfam" id="PF14238">
    <property type="entry name" value="DUF4340"/>
    <property type="match status" value="1"/>
</dbReference>
<keyword evidence="3" id="KW-1185">Reference proteome</keyword>
<dbReference type="RefSeq" id="WP_235311356.1">
    <property type="nucleotide sequence ID" value="NZ_JAKGAS010000003.1"/>
</dbReference>